<dbReference type="GO" id="GO:0016491">
    <property type="term" value="F:oxidoreductase activity"/>
    <property type="evidence" value="ECO:0007669"/>
    <property type="project" value="UniProtKB-KW"/>
</dbReference>
<evidence type="ECO:0000259" key="4">
    <source>
        <dbReference type="PROSITE" id="PS51387"/>
    </source>
</evidence>
<gene>
    <name evidence="5" type="ORF">GLW04_03375</name>
</gene>
<sequence length="423" mass="46820">MDTQEHVKFKDIYGNRGRRLHEPVTEEEISELLTQARREGLHVAVESGGTKRGYGGVKEGYDWTLSLKKYRGIVEHNAGDMTITVKPGTTIAELQRFLQEYGQQVSLDPHWPEQATIGGVISANESGPKRLAYGSARDLVIGLRVVYPDGRIIRTGGKVVKNVAGYDMNKLFIGAMGTLGVISEITMKLRPAPKYESLVLVSFPDGEEEKLRKLAVDIQDAMIEPVTLEMVTPKLSEKLTGTRACTLLVGFEDVERSVKEQEGWMTHHKPENAVLEILHKEDAEKFWDRFAVTVPNAHAEEKDLCAVVKAGTKNMDVFTMMTTACDLGTSHLVDIEGHGGLGHGVSECVIRGQEDNVTAVIKGLRAEAEQKGGYVVIKHLPYHVREKMDVWGRKPGHFSLMEGIKKAVDPHGVCNLQRYIGGI</sequence>
<dbReference type="GO" id="GO:0071949">
    <property type="term" value="F:FAD binding"/>
    <property type="evidence" value="ECO:0007669"/>
    <property type="project" value="InterPro"/>
</dbReference>
<feature type="domain" description="FAD-binding PCMH-type" evidence="4">
    <location>
        <begin position="13"/>
        <end position="192"/>
    </location>
</feature>
<dbReference type="Proteomes" id="UP000460949">
    <property type="component" value="Unassembled WGS sequence"/>
</dbReference>
<dbReference type="EMBL" id="WMET01000001">
    <property type="protein sequence ID" value="MYL18915.1"/>
    <property type="molecule type" value="Genomic_DNA"/>
</dbReference>
<reference evidence="5 6" key="1">
    <citation type="submission" date="2019-11" db="EMBL/GenBank/DDBJ databases">
        <title>Genome sequences of 17 halophilic strains isolated from different environments.</title>
        <authorList>
            <person name="Furrow R.E."/>
        </authorList>
    </citation>
    <scope>NUCLEOTIDE SEQUENCE [LARGE SCALE GENOMIC DNA]</scope>
    <source>
        <strain evidence="5 6">22511_23_Filter</strain>
    </source>
</reference>
<dbReference type="AlphaFoldDB" id="A0A845DQU6"/>
<dbReference type="SUPFAM" id="SSF56176">
    <property type="entry name" value="FAD-binding/transporter-associated domain-like"/>
    <property type="match status" value="1"/>
</dbReference>
<name>A0A845DQU6_9BACI</name>
<dbReference type="PANTHER" id="PTHR11748:SF103">
    <property type="entry name" value="GLYCOLATE OXIDASE SUBUNIT GLCE"/>
    <property type="match status" value="1"/>
</dbReference>
<protein>
    <submittedName>
        <fullName evidence="5">FAD-binding protein</fullName>
    </submittedName>
</protein>
<keyword evidence="2" id="KW-0274">FAD</keyword>
<dbReference type="InterPro" id="IPR016164">
    <property type="entry name" value="FAD-linked_Oxase-like_C"/>
</dbReference>
<dbReference type="RefSeq" id="WP_160835352.1">
    <property type="nucleotide sequence ID" value="NZ_WMET01000001.1"/>
</dbReference>
<dbReference type="InterPro" id="IPR016166">
    <property type="entry name" value="FAD-bd_PCMH"/>
</dbReference>
<proteinExistence type="predicted"/>
<evidence type="ECO:0000256" key="2">
    <source>
        <dbReference type="ARBA" id="ARBA00022827"/>
    </source>
</evidence>
<dbReference type="InterPro" id="IPR006094">
    <property type="entry name" value="Oxid_FAD_bind_N"/>
</dbReference>
<organism evidence="5 6">
    <name type="scientific">Halobacillus litoralis</name>
    <dbReference type="NCBI Taxonomy" id="45668"/>
    <lineage>
        <taxon>Bacteria</taxon>
        <taxon>Bacillati</taxon>
        <taxon>Bacillota</taxon>
        <taxon>Bacilli</taxon>
        <taxon>Bacillales</taxon>
        <taxon>Bacillaceae</taxon>
        <taxon>Halobacillus</taxon>
    </lineage>
</organism>
<accession>A0A845DQU6</accession>
<dbReference type="Pfam" id="PF01565">
    <property type="entry name" value="FAD_binding_4"/>
    <property type="match status" value="1"/>
</dbReference>
<dbReference type="InterPro" id="IPR036318">
    <property type="entry name" value="FAD-bd_PCMH-like_sf"/>
</dbReference>
<keyword evidence="1" id="KW-0285">Flavoprotein</keyword>
<evidence type="ECO:0000313" key="6">
    <source>
        <dbReference type="Proteomes" id="UP000460949"/>
    </source>
</evidence>
<dbReference type="SUPFAM" id="SSF55103">
    <property type="entry name" value="FAD-linked oxidases, C-terminal domain"/>
    <property type="match status" value="1"/>
</dbReference>
<dbReference type="InterPro" id="IPR016169">
    <property type="entry name" value="FAD-bd_PCMH_sub2"/>
</dbReference>
<dbReference type="Gene3D" id="3.30.465.10">
    <property type="match status" value="1"/>
</dbReference>
<comment type="caution">
    <text evidence="5">The sequence shown here is derived from an EMBL/GenBank/DDBJ whole genome shotgun (WGS) entry which is preliminary data.</text>
</comment>
<dbReference type="PROSITE" id="PS51387">
    <property type="entry name" value="FAD_PCMH"/>
    <property type="match status" value="1"/>
</dbReference>
<keyword evidence="3" id="KW-0560">Oxidoreductase</keyword>
<evidence type="ECO:0000313" key="5">
    <source>
        <dbReference type="EMBL" id="MYL18915.1"/>
    </source>
</evidence>
<dbReference type="PANTHER" id="PTHR11748">
    <property type="entry name" value="D-LACTATE DEHYDROGENASE"/>
    <property type="match status" value="1"/>
</dbReference>
<evidence type="ECO:0000256" key="3">
    <source>
        <dbReference type="ARBA" id="ARBA00023002"/>
    </source>
</evidence>
<evidence type="ECO:0000256" key="1">
    <source>
        <dbReference type="ARBA" id="ARBA00022630"/>
    </source>
</evidence>